<dbReference type="AlphaFoldDB" id="S0EXY2"/>
<evidence type="ECO:0000256" key="3">
    <source>
        <dbReference type="SAM" id="MobiDB-lite"/>
    </source>
</evidence>
<protein>
    <recommendedName>
        <fullName evidence="2">Ribosome-binding factor A</fullName>
    </recommendedName>
</protein>
<dbReference type="GO" id="GO:0005829">
    <property type="term" value="C:cytosol"/>
    <property type="evidence" value="ECO:0007669"/>
    <property type="project" value="TreeGrafter"/>
</dbReference>
<evidence type="ECO:0000313" key="5">
    <source>
        <dbReference type="Proteomes" id="UP000014227"/>
    </source>
</evidence>
<gene>
    <name evidence="2" type="primary">rbfA</name>
    <name evidence="4" type="ORF">CCALI_01344</name>
</gene>
<dbReference type="GO" id="GO:0030490">
    <property type="term" value="P:maturation of SSU-rRNA"/>
    <property type="evidence" value="ECO:0007669"/>
    <property type="project" value="UniProtKB-UniRule"/>
</dbReference>
<keyword evidence="5" id="KW-1185">Reference proteome</keyword>
<dbReference type="STRING" id="454171.CP488_02752"/>
<dbReference type="eggNOG" id="COG0858">
    <property type="taxonomic scope" value="Bacteria"/>
</dbReference>
<dbReference type="InterPro" id="IPR023799">
    <property type="entry name" value="RbfA_dom_sf"/>
</dbReference>
<sequence>MSVRQQRVQEQLLHEISDILHKELRDPRLGFVTLTAAEISRDLRHAKVYVSVLGDEEAQRQCLKALNGAAGLLRGEFARRAHLRVAPELEFRLDHGIERGLQIAELLRSVENDLKPHELETSDGPKEVKGDSSTDS</sequence>
<dbReference type="PATRIC" id="fig|1303518.3.peg.1375"/>
<dbReference type="SUPFAM" id="SSF89919">
    <property type="entry name" value="Ribosome-binding factor A, RbfA"/>
    <property type="match status" value="1"/>
</dbReference>
<comment type="similarity">
    <text evidence="2">Belongs to the RbfA family.</text>
</comment>
<organism evidence="4 5">
    <name type="scientific">Chthonomonas calidirosea (strain DSM 23976 / ICMP 18418 / T49)</name>
    <dbReference type="NCBI Taxonomy" id="1303518"/>
    <lineage>
        <taxon>Bacteria</taxon>
        <taxon>Bacillati</taxon>
        <taxon>Armatimonadota</taxon>
        <taxon>Chthonomonadia</taxon>
        <taxon>Chthonomonadales</taxon>
        <taxon>Chthonomonadaceae</taxon>
        <taxon>Chthonomonas</taxon>
    </lineage>
</organism>
<dbReference type="OrthoDB" id="307788at2"/>
<dbReference type="NCBIfam" id="TIGR00082">
    <property type="entry name" value="rbfA"/>
    <property type="match status" value="1"/>
</dbReference>
<keyword evidence="1 2" id="KW-0690">Ribosome biogenesis</keyword>
<dbReference type="Gene3D" id="3.30.300.20">
    <property type="match status" value="1"/>
</dbReference>
<dbReference type="HOGENOM" id="CLU_089475_5_0_0"/>
<feature type="region of interest" description="Disordered" evidence="3">
    <location>
        <begin position="114"/>
        <end position="136"/>
    </location>
</feature>
<dbReference type="KEGG" id="ccz:CCALI_01344"/>
<dbReference type="InterPro" id="IPR000238">
    <property type="entry name" value="RbfA"/>
</dbReference>
<dbReference type="FunCoup" id="S0EXY2">
    <property type="interactions" value="388"/>
</dbReference>
<dbReference type="Proteomes" id="UP000014227">
    <property type="component" value="Chromosome I"/>
</dbReference>
<comment type="function">
    <text evidence="2">One of several proteins that assist in the late maturation steps of the functional core of the 30S ribosomal subunit. Associates with free 30S ribosomal subunits (but not with 30S subunits that are part of 70S ribosomes or polysomes). Required for efficient processing of 16S rRNA. May interact with the 5'-terminal helix region of 16S rRNA.</text>
</comment>
<dbReference type="InParanoid" id="S0EXY2"/>
<dbReference type="Pfam" id="PF02033">
    <property type="entry name" value="RBFA"/>
    <property type="match status" value="1"/>
</dbReference>
<evidence type="ECO:0000256" key="1">
    <source>
        <dbReference type="ARBA" id="ARBA00022517"/>
    </source>
</evidence>
<comment type="subunit">
    <text evidence="2">Monomer. Binds 30S ribosomal subunits, but not 50S ribosomal subunits or 70S ribosomes.</text>
</comment>
<evidence type="ECO:0000256" key="2">
    <source>
        <dbReference type="HAMAP-Rule" id="MF_00003"/>
    </source>
</evidence>
<dbReference type="PANTHER" id="PTHR33515">
    <property type="entry name" value="RIBOSOME-BINDING FACTOR A, CHLOROPLASTIC-RELATED"/>
    <property type="match status" value="1"/>
</dbReference>
<reference evidence="5" key="1">
    <citation type="submission" date="2013-03" db="EMBL/GenBank/DDBJ databases">
        <title>Genome sequence of Chthonomonas calidirosea, the first sequenced genome from the Armatimonadetes phylum (formally candidate division OP10).</title>
        <authorList>
            <person name="Lee K.C.Y."/>
            <person name="Morgan X.C."/>
            <person name="Dunfield P.F."/>
            <person name="Tamas I."/>
            <person name="Houghton K.M."/>
            <person name="Vyssotski M."/>
            <person name="Ryan J.L.J."/>
            <person name="Lagutin K."/>
            <person name="McDonald I.R."/>
            <person name="Stott M.B."/>
        </authorList>
    </citation>
    <scope>NUCLEOTIDE SEQUENCE [LARGE SCALE GENOMIC DNA]</scope>
    <source>
        <strain evidence="5">DSM 23976 / ICMP 18418 / T49</strain>
    </source>
</reference>
<dbReference type="EMBL" id="HF951689">
    <property type="protein sequence ID" value="CCW35162.1"/>
    <property type="molecule type" value="Genomic_DNA"/>
</dbReference>
<accession>S0EXY2</accession>
<name>S0EXY2_CHTCT</name>
<dbReference type="GO" id="GO:0043024">
    <property type="term" value="F:ribosomal small subunit binding"/>
    <property type="evidence" value="ECO:0007669"/>
    <property type="project" value="TreeGrafter"/>
</dbReference>
<keyword evidence="2" id="KW-0963">Cytoplasm</keyword>
<dbReference type="RefSeq" id="WP_016482702.1">
    <property type="nucleotide sequence ID" value="NC_021487.1"/>
</dbReference>
<dbReference type="InterPro" id="IPR015946">
    <property type="entry name" value="KH_dom-like_a/b"/>
</dbReference>
<evidence type="ECO:0000313" key="4">
    <source>
        <dbReference type="EMBL" id="CCW35162.1"/>
    </source>
</evidence>
<dbReference type="PANTHER" id="PTHR33515:SF1">
    <property type="entry name" value="RIBOSOME-BINDING FACTOR A, CHLOROPLASTIC-RELATED"/>
    <property type="match status" value="1"/>
</dbReference>
<dbReference type="HAMAP" id="MF_00003">
    <property type="entry name" value="RbfA"/>
    <property type="match status" value="1"/>
</dbReference>
<comment type="subcellular location">
    <subcellularLocation>
        <location evidence="2">Cytoplasm</location>
    </subcellularLocation>
</comment>
<proteinExistence type="inferred from homology"/>